<evidence type="ECO:0000256" key="1">
    <source>
        <dbReference type="ARBA" id="ARBA00009156"/>
    </source>
</evidence>
<dbReference type="Proteomes" id="UP000183508">
    <property type="component" value="Unassembled WGS sequence"/>
</dbReference>
<dbReference type="InterPro" id="IPR050406">
    <property type="entry name" value="FGGY_Carb_Kinase"/>
</dbReference>
<evidence type="ECO:0000313" key="8">
    <source>
        <dbReference type="Proteomes" id="UP000183508"/>
    </source>
</evidence>
<dbReference type="InterPro" id="IPR018484">
    <property type="entry name" value="FGGY_N"/>
</dbReference>
<evidence type="ECO:0000259" key="6">
    <source>
        <dbReference type="Pfam" id="PF02782"/>
    </source>
</evidence>
<evidence type="ECO:0000256" key="3">
    <source>
        <dbReference type="ARBA" id="ARBA00022777"/>
    </source>
</evidence>
<keyword evidence="3 4" id="KW-0418">Kinase</keyword>
<organism evidence="7 8">
    <name type="scientific">Alicyclobacillus macrosporangiidus</name>
    <dbReference type="NCBI Taxonomy" id="392015"/>
    <lineage>
        <taxon>Bacteria</taxon>
        <taxon>Bacillati</taxon>
        <taxon>Bacillota</taxon>
        <taxon>Bacilli</taxon>
        <taxon>Bacillales</taxon>
        <taxon>Alicyclobacillaceae</taxon>
        <taxon>Alicyclobacillus</taxon>
    </lineage>
</organism>
<name>A0A1I7H1U5_9BACL</name>
<dbReference type="PANTHER" id="PTHR43095:SF2">
    <property type="entry name" value="GLUCONOKINASE"/>
    <property type="match status" value="1"/>
</dbReference>
<feature type="domain" description="Carbohydrate kinase FGGY C-terminal" evidence="6">
    <location>
        <begin position="261"/>
        <end position="457"/>
    </location>
</feature>
<keyword evidence="2 4" id="KW-0808">Transferase</keyword>
<dbReference type="InterPro" id="IPR043129">
    <property type="entry name" value="ATPase_NBD"/>
</dbReference>
<evidence type="ECO:0000259" key="5">
    <source>
        <dbReference type="Pfam" id="PF00370"/>
    </source>
</evidence>
<accession>A0A1I7H1U5</accession>
<evidence type="ECO:0000256" key="4">
    <source>
        <dbReference type="RuleBase" id="RU003733"/>
    </source>
</evidence>
<dbReference type="CDD" id="cd07779">
    <property type="entry name" value="ASKHA_NBD_FGGY_YgcE-like"/>
    <property type="match status" value="1"/>
</dbReference>
<proteinExistence type="inferred from homology"/>
<dbReference type="OrthoDB" id="9805576at2"/>
<dbReference type="Pfam" id="PF02782">
    <property type="entry name" value="FGGY_C"/>
    <property type="match status" value="1"/>
</dbReference>
<reference evidence="8" key="1">
    <citation type="submission" date="2016-10" db="EMBL/GenBank/DDBJ databases">
        <authorList>
            <person name="Varghese N."/>
        </authorList>
    </citation>
    <scope>NUCLEOTIDE SEQUENCE [LARGE SCALE GENOMIC DNA]</scope>
    <source>
        <strain evidence="8">DSM 17980</strain>
    </source>
</reference>
<dbReference type="RefSeq" id="WP_139234560.1">
    <property type="nucleotide sequence ID" value="NZ_FPBV01000003.1"/>
</dbReference>
<dbReference type="PIRSF" id="PIRSF000538">
    <property type="entry name" value="GlpK"/>
    <property type="match status" value="1"/>
</dbReference>
<sequence length="509" mass="54094">MTRRGFVLVLDIGTTGARAMLFDAAGQVGGFAYEEYQSLHRAPNVIDHDPVTWLDAVARTVPAALAAARVDGEDVAAVVVTSQRATVMPVDAAGQPLAPAVLWQDKRTRPQCERLAAVIGEEEVYRRTGLRIDPYFSLPKLMWFAEAHPDVYRAAYRFVTVHDLVVHHLTGVFATEYTQASRTMLLDVARLAWDEDLARAAGLPGVPLPEDVRPTGSVAGALTEAAAAQLGLRPGTPVVMAGGDQQCAAVGLGVVAPGLVKVTTGTGSFVVAPVAQPVFDPARRVLLSASALPGQWILEAGIFTTGAVLRWFRDQLGHAEVEAAQAAGADAYDLLTAEAAEAEPGAGGLVWLPHFAGSAAPHWDPEARGVVYGLTLAHTRKDLARAVLEGIAMEIGMNLAVMRTLVGGRLAEVRVSGGMVRSELFNQIQADVYGCAVVPGRLEQATALGAAALAWTAVGVYPDAAEAARRMGGLDEPRRRQPDAGRHAFYRDRMRLHAAVYRALAAYAR</sequence>
<dbReference type="Gene3D" id="3.30.420.40">
    <property type="match status" value="2"/>
</dbReference>
<keyword evidence="8" id="KW-1185">Reference proteome</keyword>
<dbReference type="PROSITE" id="PS00445">
    <property type="entry name" value="FGGY_KINASES_2"/>
    <property type="match status" value="1"/>
</dbReference>
<dbReference type="SUPFAM" id="SSF53067">
    <property type="entry name" value="Actin-like ATPase domain"/>
    <property type="match status" value="2"/>
</dbReference>
<evidence type="ECO:0000256" key="2">
    <source>
        <dbReference type="ARBA" id="ARBA00022679"/>
    </source>
</evidence>
<dbReference type="GO" id="GO:0005975">
    <property type="term" value="P:carbohydrate metabolic process"/>
    <property type="evidence" value="ECO:0007669"/>
    <property type="project" value="InterPro"/>
</dbReference>
<comment type="similarity">
    <text evidence="1 4">Belongs to the FGGY kinase family.</text>
</comment>
<dbReference type="Pfam" id="PF00370">
    <property type="entry name" value="FGGY_N"/>
    <property type="match status" value="1"/>
</dbReference>
<protein>
    <submittedName>
        <fullName evidence="7">Xylulokinase/glycerol kinase</fullName>
    </submittedName>
</protein>
<gene>
    <name evidence="7" type="ORF">SAMN05421543_103186</name>
</gene>
<dbReference type="eggNOG" id="COG1070">
    <property type="taxonomic scope" value="Bacteria"/>
</dbReference>
<dbReference type="GO" id="GO:0016301">
    <property type="term" value="F:kinase activity"/>
    <property type="evidence" value="ECO:0007669"/>
    <property type="project" value="UniProtKB-KW"/>
</dbReference>
<dbReference type="EMBL" id="FPBV01000003">
    <property type="protein sequence ID" value="SFU54663.1"/>
    <property type="molecule type" value="Genomic_DNA"/>
</dbReference>
<dbReference type="PANTHER" id="PTHR43095">
    <property type="entry name" value="SUGAR KINASE"/>
    <property type="match status" value="1"/>
</dbReference>
<dbReference type="InterPro" id="IPR018485">
    <property type="entry name" value="FGGY_C"/>
</dbReference>
<dbReference type="InterPro" id="IPR000577">
    <property type="entry name" value="Carb_kinase_FGGY"/>
</dbReference>
<dbReference type="AlphaFoldDB" id="A0A1I7H1U5"/>
<dbReference type="STRING" id="392015.SAMN05421543_103186"/>
<evidence type="ECO:0000313" key="7">
    <source>
        <dbReference type="EMBL" id="SFU54663.1"/>
    </source>
</evidence>
<dbReference type="InterPro" id="IPR018483">
    <property type="entry name" value="Carb_kinase_FGGY_CS"/>
</dbReference>
<feature type="domain" description="Carbohydrate kinase FGGY N-terminal" evidence="5">
    <location>
        <begin position="7"/>
        <end position="251"/>
    </location>
</feature>
<dbReference type="GO" id="GO:0016773">
    <property type="term" value="F:phosphotransferase activity, alcohol group as acceptor"/>
    <property type="evidence" value="ECO:0007669"/>
    <property type="project" value="InterPro"/>
</dbReference>